<reference evidence="11" key="1">
    <citation type="submission" date="2022-11" db="UniProtKB">
        <authorList>
            <consortium name="WormBaseParasite"/>
        </authorList>
    </citation>
    <scope>IDENTIFICATION</scope>
</reference>
<feature type="domain" description="Torsin-1A C-terminal" evidence="9">
    <location>
        <begin position="281"/>
        <end position="338"/>
    </location>
</feature>
<keyword evidence="4" id="KW-0547">Nucleotide-binding</keyword>
<dbReference type="AlphaFoldDB" id="A0A914X0Q7"/>
<dbReference type="GO" id="GO:0005524">
    <property type="term" value="F:ATP binding"/>
    <property type="evidence" value="ECO:0007669"/>
    <property type="project" value="UniProtKB-KW"/>
</dbReference>
<dbReference type="InterPro" id="IPR010448">
    <property type="entry name" value="Torsin"/>
</dbReference>
<keyword evidence="7" id="KW-0325">Glycoprotein</keyword>
<evidence type="ECO:0000259" key="9">
    <source>
        <dbReference type="Pfam" id="PF21376"/>
    </source>
</evidence>
<dbReference type="WBParaSite" id="PSAMB.scaffold5size155369.g253.t1">
    <property type="protein sequence ID" value="PSAMB.scaffold5size155369.g253.t1"/>
    <property type="gene ID" value="PSAMB.scaffold5size155369.g253"/>
</dbReference>
<dbReference type="Pfam" id="PF06309">
    <property type="entry name" value="Torsin"/>
    <property type="match status" value="1"/>
</dbReference>
<dbReference type="Gene3D" id="3.40.50.300">
    <property type="entry name" value="P-loop containing nucleotide triphosphate hydrolases"/>
    <property type="match status" value="1"/>
</dbReference>
<accession>A0A914X0Q7</accession>
<feature type="chain" id="PRO_5037869521" evidence="8">
    <location>
        <begin position="25"/>
        <end position="355"/>
    </location>
</feature>
<evidence type="ECO:0000313" key="11">
    <source>
        <dbReference type="WBParaSite" id="PSAMB.scaffold5size155369.g253.t1"/>
    </source>
</evidence>
<evidence type="ECO:0000313" key="10">
    <source>
        <dbReference type="Proteomes" id="UP000887566"/>
    </source>
</evidence>
<comment type="subcellular location">
    <subcellularLocation>
        <location evidence="1">Endoplasmic reticulum lumen</location>
    </subcellularLocation>
</comment>
<dbReference type="PANTHER" id="PTHR10760:SF2">
    <property type="entry name" value="LD13476P-RELATED"/>
    <property type="match status" value="1"/>
</dbReference>
<dbReference type="InterPro" id="IPR049337">
    <property type="entry name" value="TOR1A_C"/>
</dbReference>
<feature type="signal peptide" evidence="8">
    <location>
        <begin position="1"/>
        <end position="24"/>
    </location>
</feature>
<dbReference type="Pfam" id="PF21376">
    <property type="entry name" value="TOR1A_C"/>
    <property type="match status" value="1"/>
</dbReference>
<dbReference type="PANTHER" id="PTHR10760">
    <property type="entry name" value="TORSIN"/>
    <property type="match status" value="1"/>
</dbReference>
<organism evidence="10 11">
    <name type="scientific">Plectus sambesii</name>
    <dbReference type="NCBI Taxonomy" id="2011161"/>
    <lineage>
        <taxon>Eukaryota</taxon>
        <taxon>Metazoa</taxon>
        <taxon>Ecdysozoa</taxon>
        <taxon>Nematoda</taxon>
        <taxon>Chromadorea</taxon>
        <taxon>Plectida</taxon>
        <taxon>Plectina</taxon>
        <taxon>Plectoidea</taxon>
        <taxon>Plectidae</taxon>
        <taxon>Plectus</taxon>
    </lineage>
</organism>
<dbReference type="FunFam" id="3.40.50.300:FF:002276">
    <property type="entry name" value="Torsin, putative"/>
    <property type="match status" value="1"/>
</dbReference>
<protein>
    <submittedName>
        <fullName evidence="11">Torsin</fullName>
    </submittedName>
</protein>
<sequence length="355" mass="40802">MELFRVVIHLLVLLLLTEVPLARTEPLTIGVLVSTFVTSSAFFNPYHYVKCTWGTECCEKSWGLISDFTGMRMALKQRLYGQHLVLQTVVKVLKAHFDDDSPQKALVLSFHGWTGGGKNYVASIIAQHLYAKGMKSPFVHLFVTSFDFPHSDDVDIYKRQLRSWIVGNVTACERSLFIFDELHLMAIGLMDAIKPFLDHYPQLNGVDFRKSTFIFISNTGGNDITQKTLDYFEAGEYRDKISLREMEEIIKEAAFNEEGGLRFSPLVENNLIDHYIPFLPLERHHVMSCIRDYLKLKLKGRKSTEDRIKSIADLLLYFPKSTQIFSEAGCKSVPRKADLFLPAEKDEKDRFHEEF</sequence>
<evidence type="ECO:0000256" key="4">
    <source>
        <dbReference type="ARBA" id="ARBA00022741"/>
    </source>
</evidence>
<dbReference type="SUPFAM" id="SSF52540">
    <property type="entry name" value="P-loop containing nucleoside triphosphate hydrolases"/>
    <property type="match status" value="1"/>
</dbReference>
<keyword evidence="5" id="KW-0256">Endoplasmic reticulum</keyword>
<dbReference type="InterPro" id="IPR027417">
    <property type="entry name" value="P-loop_NTPase"/>
</dbReference>
<dbReference type="GO" id="GO:0016887">
    <property type="term" value="F:ATP hydrolysis activity"/>
    <property type="evidence" value="ECO:0007669"/>
    <property type="project" value="InterPro"/>
</dbReference>
<evidence type="ECO:0000256" key="5">
    <source>
        <dbReference type="ARBA" id="ARBA00022824"/>
    </source>
</evidence>
<keyword evidence="10" id="KW-1185">Reference proteome</keyword>
<dbReference type="GO" id="GO:0005788">
    <property type="term" value="C:endoplasmic reticulum lumen"/>
    <property type="evidence" value="ECO:0007669"/>
    <property type="project" value="UniProtKB-SubCell"/>
</dbReference>
<evidence type="ECO:0000256" key="1">
    <source>
        <dbReference type="ARBA" id="ARBA00004319"/>
    </source>
</evidence>
<proteinExistence type="inferred from homology"/>
<dbReference type="Proteomes" id="UP000887566">
    <property type="component" value="Unplaced"/>
</dbReference>
<keyword evidence="6" id="KW-0067">ATP-binding</keyword>
<name>A0A914X0Q7_9BILA</name>
<keyword evidence="3 8" id="KW-0732">Signal</keyword>
<comment type="similarity">
    <text evidence="2">Belongs to the ClpA/ClpB family. Torsin subfamily.</text>
</comment>
<evidence type="ECO:0000256" key="8">
    <source>
        <dbReference type="SAM" id="SignalP"/>
    </source>
</evidence>
<evidence type="ECO:0000256" key="7">
    <source>
        <dbReference type="ARBA" id="ARBA00023180"/>
    </source>
</evidence>
<evidence type="ECO:0000256" key="6">
    <source>
        <dbReference type="ARBA" id="ARBA00022840"/>
    </source>
</evidence>
<evidence type="ECO:0000256" key="2">
    <source>
        <dbReference type="ARBA" id="ARBA00006235"/>
    </source>
</evidence>
<evidence type="ECO:0000256" key="3">
    <source>
        <dbReference type="ARBA" id="ARBA00022729"/>
    </source>
</evidence>